<reference evidence="3" key="1">
    <citation type="submission" date="2022-12" db="EMBL/GenBank/DDBJ databases">
        <title>Draft genome assemblies for two species of Escallonia (Escalloniales).</title>
        <authorList>
            <person name="Chanderbali A."/>
            <person name="Dervinis C."/>
            <person name="Anghel I."/>
            <person name="Soltis D."/>
            <person name="Soltis P."/>
            <person name="Zapata F."/>
        </authorList>
    </citation>
    <scope>NUCLEOTIDE SEQUENCE</scope>
    <source>
        <strain evidence="3">UCBG64.0493</strain>
        <tissue evidence="3">Leaf</tissue>
    </source>
</reference>
<proteinExistence type="predicted"/>
<organism evidence="3 4">
    <name type="scientific">Escallonia herrerae</name>
    <dbReference type="NCBI Taxonomy" id="1293975"/>
    <lineage>
        <taxon>Eukaryota</taxon>
        <taxon>Viridiplantae</taxon>
        <taxon>Streptophyta</taxon>
        <taxon>Embryophyta</taxon>
        <taxon>Tracheophyta</taxon>
        <taxon>Spermatophyta</taxon>
        <taxon>Magnoliopsida</taxon>
        <taxon>eudicotyledons</taxon>
        <taxon>Gunneridae</taxon>
        <taxon>Pentapetalae</taxon>
        <taxon>asterids</taxon>
        <taxon>campanulids</taxon>
        <taxon>Escalloniales</taxon>
        <taxon>Escalloniaceae</taxon>
        <taxon>Escallonia</taxon>
    </lineage>
</organism>
<feature type="coiled-coil region" evidence="1">
    <location>
        <begin position="4"/>
        <end position="31"/>
    </location>
</feature>
<keyword evidence="4" id="KW-1185">Reference proteome</keyword>
<keyword evidence="1" id="KW-0175">Coiled coil</keyword>
<evidence type="ECO:0000313" key="3">
    <source>
        <dbReference type="EMBL" id="KAK3000978.1"/>
    </source>
</evidence>
<feature type="region of interest" description="Disordered" evidence="2">
    <location>
        <begin position="45"/>
        <end position="65"/>
    </location>
</feature>
<evidence type="ECO:0000256" key="2">
    <source>
        <dbReference type="SAM" id="MobiDB-lite"/>
    </source>
</evidence>
<dbReference type="AlphaFoldDB" id="A0AA88V6E6"/>
<protein>
    <submittedName>
        <fullName evidence="3">Uncharacterized protein</fullName>
    </submittedName>
</protein>
<evidence type="ECO:0000313" key="4">
    <source>
        <dbReference type="Proteomes" id="UP001188597"/>
    </source>
</evidence>
<comment type="caution">
    <text evidence="3">The sequence shown here is derived from an EMBL/GenBank/DDBJ whole genome shotgun (WGS) entry which is preliminary data.</text>
</comment>
<dbReference type="EMBL" id="JAVXUP010002875">
    <property type="protein sequence ID" value="KAK3000978.1"/>
    <property type="molecule type" value="Genomic_DNA"/>
</dbReference>
<dbReference type="Proteomes" id="UP001188597">
    <property type="component" value="Unassembled WGS sequence"/>
</dbReference>
<sequence length="65" mass="7805">MFQLQHLDLEVKLKELEREEAEEEFSRVDTERLLTKFLTSRRPGLFRVPKHRSKRDPPPSARKAM</sequence>
<name>A0AA88V6E6_9ASTE</name>
<evidence type="ECO:0000256" key="1">
    <source>
        <dbReference type="SAM" id="Coils"/>
    </source>
</evidence>
<accession>A0AA88V6E6</accession>
<gene>
    <name evidence="3" type="ORF">RJ639_022305</name>
</gene>